<dbReference type="Proteomes" id="UP000008983">
    <property type="component" value="Unassembled WGS sequence"/>
</dbReference>
<gene>
    <name evidence="9" type="ORF">IMG5_097500</name>
</gene>
<evidence type="ECO:0000256" key="5">
    <source>
        <dbReference type="ARBA" id="ARBA00023136"/>
    </source>
</evidence>
<evidence type="ECO:0000256" key="3">
    <source>
        <dbReference type="ARBA" id="ARBA00022692"/>
    </source>
</evidence>
<evidence type="ECO:0000313" key="9">
    <source>
        <dbReference type="EMBL" id="EGR32073.1"/>
    </source>
</evidence>
<keyword evidence="2 7" id="KW-0808">Transferase</keyword>
<dbReference type="InterPro" id="IPR039859">
    <property type="entry name" value="PFA4/ZDH16/20/ERF2-like"/>
</dbReference>
<keyword evidence="6 7" id="KW-0012">Acyltransferase</keyword>
<dbReference type="Pfam" id="PF01529">
    <property type="entry name" value="DHHC"/>
    <property type="match status" value="1"/>
</dbReference>
<accession>G0QRT9</accession>
<dbReference type="GeneID" id="14908225"/>
<keyword evidence="10" id="KW-1185">Reference proteome</keyword>
<dbReference type="STRING" id="857967.G0QRT9"/>
<feature type="transmembrane region" description="Helical" evidence="7">
    <location>
        <begin position="49"/>
        <end position="68"/>
    </location>
</feature>
<feature type="transmembrane region" description="Helical" evidence="7">
    <location>
        <begin position="195"/>
        <end position="214"/>
    </location>
</feature>
<comment type="similarity">
    <text evidence="7">Belongs to the DHHC palmitoyltransferase family.</text>
</comment>
<evidence type="ECO:0000259" key="8">
    <source>
        <dbReference type="Pfam" id="PF01529"/>
    </source>
</evidence>
<protein>
    <recommendedName>
        <fullName evidence="7">Palmitoyltransferase</fullName>
        <ecNumber evidence="7">2.3.1.225</ecNumber>
    </recommendedName>
</protein>
<dbReference type="InParanoid" id="G0QRT9"/>
<feature type="transmembrane region" description="Helical" evidence="7">
    <location>
        <begin position="89"/>
        <end position="110"/>
    </location>
</feature>
<evidence type="ECO:0000256" key="4">
    <source>
        <dbReference type="ARBA" id="ARBA00022989"/>
    </source>
</evidence>
<proteinExistence type="inferred from homology"/>
<evidence type="ECO:0000256" key="2">
    <source>
        <dbReference type="ARBA" id="ARBA00022679"/>
    </source>
</evidence>
<keyword evidence="4 7" id="KW-1133">Transmembrane helix</keyword>
<dbReference type="PANTHER" id="PTHR12246">
    <property type="entry name" value="PALMITOYLTRANSFERASE ZDHHC16"/>
    <property type="match status" value="1"/>
</dbReference>
<dbReference type="InterPro" id="IPR001594">
    <property type="entry name" value="Palmitoyltrfase_DHHC"/>
</dbReference>
<sequence length="238" mass="28816">MQQDGYCFKCNQIKPMRAHHCKDCQLCVSRMDHHCPWIANCVGINNHKFFFLFLFHAVQSVGTCFVSISIDYLFNDQMFYKNTENKKKILIISCWFMTFGLTLSIGYLFMTQISRLLQNITTVESHVPEIHQRVNQYAIFIIQRYLYKIIIRIIRFYFQIQGLIQNNFNKFNQIFISIQFIQKNQYVSYFIKFQFYYPLYIYFLIILINVLESFQKKYQFKYKRNNGIQQILLVLSML</sequence>
<feature type="domain" description="Palmitoyltransferase DHHC" evidence="8">
    <location>
        <begin position="3"/>
        <end position="125"/>
    </location>
</feature>
<dbReference type="OrthoDB" id="331948at2759"/>
<dbReference type="GO" id="GO:0016020">
    <property type="term" value="C:membrane"/>
    <property type="evidence" value="ECO:0007669"/>
    <property type="project" value="UniProtKB-SubCell"/>
</dbReference>
<reference evidence="9 10" key="1">
    <citation type="submission" date="2011-07" db="EMBL/GenBank/DDBJ databases">
        <authorList>
            <person name="Coyne R."/>
            <person name="Brami D."/>
            <person name="Johnson J."/>
            <person name="Hostetler J."/>
            <person name="Hannick L."/>
            <person name="Clark T."/>
            <person name="Cassidy-Hanley D."/>
            <person name="Inman J."/>
        </authorList>
    </citation>
    <scope>NUCLEOTIDE SEQUENCE [LARGE SCALE GENOMIC DNA]</scope>
    <source>
        <strain evidence="9 10">G5</strain>
    </source>
</reference>
<comment type="catalytic activity">
    <reaction evidence="7">
        <text>L-cysteinyl-[protein] + hexadecanoyl-CoA = S-hexadecanoyl-L-cysteinyl-[protein] + CoA</text>
        <dbReference type="Rhea" id="RHEA:36683"/>
        <dbReference type="Rhea" id="RHEA-COMP:10131"/>
        <dbReference type="Rhea" id="RHEA-COMP:11032"/>
        <dbReference type="ChEBI" id="CHEBI:29950"/>
        <dbReference type="ChEBI" id="CHEBI:57287"/>
        <dbReference type="ChEBI" id="CHEBI:57379"/>
        <dbReference type="ChEBI" id="CHEBI:74151"/>
        <dbReference type="EC" id="2.3.1.225"/>
    </reaction>
</comment>
<name>G0QRT9_ICHMU</name>
<dbReference type="EC" id="2.3.1.225" evidence="7"/>
<dbReference type="RefSeq" id="XP_004035559.1">
    <property type="nucleotide sequence ID" value="XM_004035511.1"/>
</dbReference>
<keyword evidence="3 7" id="KW-0812">Transmembrane</keyword>
<evidence type="ECO:0000313" key="10">
    <source>
        <dbReference type="Proteomes" id="UP000008983"/>
    </source>
</evidence>
<evidence type="ECO:0000256" key="1">
    <source>
        <dbReference type="ARBA" id="ARBA00004141"/>
    </source>
</evidence>
<comment type="subcellular location">
    <subcellularLocation>
        <location evidence="1">Membrane</location>
        <topology evidence="1">Multi-pass membrane protein</topology>
    </subcellularLocation>
</comment>
<dbReference type="EMBL" id="GL983799">
    <property type="protein sequence ID" value="EGR32073.1"/>
    <property type="molecule type" value="Genomic_DNA"/>
</dbReference>
<evidence type="ECO:0000256" key="6">
    <source>
        <dbReference type="ARBA" id="ARBA00023315"/>
    </source>
</evidence>
<keyword evidence="5 7" id="KW-0472">Membrane</keyword>
<dbReference type="eggNOG" id="KOG1311">
    <property type="taxonomic scope" value="Eukaryota"/>
</dbReference>
<dbReference type="AlphaFoldDB" id="G0QRT9"/>
<dbReference type="PROSITE" id="PS50216">
    <property type="entry name" value="DHHC"/>
    <property type="match status" value="1"/>
</dbReference>
<organism evidence="9 10">
    <name type="scientific">Ichthyophthirius multifiliis</name>
    <name type="common">White spot disease agent</name>
    <name type="synonym">Ich</name>
    <dbReference type="NCBI Taxonomy" id="5932"/>
    <lineage>
        <taxon>Eukaryota</taxon>
        <taxon>Sar</taxon>
        <taxon>Alveolata</taxon>
        <taxon>Ciliophora</taxon>
        <taxon>Intramacronucleata</taxon>
        <taxon>Oligohymenophorea</taxon>
        <taxon>Hymenostomatida</taxon>
        <taxon>Ophryoglenina</taxon>
        <taxon>Ichthyophthirius</taxon>
    </lineage>
</organism>
<evidence type="ECO:0000256" key="7">
    <source>
        <dbReference type="RuleBase" id="RU079119"/>
    </source>
</evidence>
<comment type="domain">
    <text evidence="7">The DHHC domain is required for palmitoyltransferase activity.</text>
</comment>
<dbReference type="GO" id="GO:0019706">
    <property type="term" value="F:protein-cysteine S-palmitoyltransferase activity"/>
    <property type="evidence" value="ECO:0007669"/>
    <property type="project" value="UniProtKB-EC"/>
</dbReference>